<keyword evidence="2" id="KW-0805">Transcription regulation</keyword>
<dbReference type="Pfam" id="PF03466">
    <property type="entry name" value="LysR_substrate"/>
    <property type="match status" value="1"/>
</dbReference>
<name>A0A6F8PQJ1_9GAMM</name>
<evidence type="ECO:0000256" key="2">
    <source>
        <dbReference type="ARBA" id="ARBA00023015"/>
    </source>
</evidence>
<dbReference type="PROSITE" id="PS50931">
    <property type="entry name" value="HTH_LYSR"/>
    <property type="match status" value="1"/>
</dbReference>
<dbReference type="Pfam" id="PF00126">
    <property type="entry name" value="HTH_1"/>
    <property type="match status" value="1"/>
</dbReference>
<dbReference type="KEGG" id="tzo:THMIRHAT_21390"/>
<dbReference type="InterPro" id="IPR000847">
    <property type="entry name" value="LysR_HTH_N"/>
</dbReference>
<dbReference type="EMBL" id="AP021888">
    <property type="protein sequence ID" value="BBP44393.1"/>
    <property type="molecule type" value="Genomic_DNA"/>
</dbReference>
<evidence type="ECO:0000313" key="7">
    <source>
        <dbReference type="Proteomes" id="UP000501466"/>
    </source>
</evidence>
<dbReference type="GO" id="GO:0000976">
    <property type="term" value="F:transcription cis-regulatory region binding"/>
    <property type="evidence" value="ECO:0007669"/>
    <property type="project" value="TreeGrafter"/>
</dbReference>
<comment type="similarity">
    <text evidence="1">Belongs to the LysR transcriptional regulatory family.</text>
</comment>
<dbReference type="PANTHER" id="PTHR30126:SF5">
    <property type="entry name" value="HTH-TYPE TRANSCRIPTIONAL ACTIVATOR CMPR"/>
    <property type="match status" value="1"/>
</dbReference>
<dbReference type="InterPro" id="IPR036390">
    <property type="entry name" value="WH_DNA-bd_sf"/>
</dbReference>
<evidence type="ECO:0000259" key="5">
    <source>
        <dbReference type="PROSITE" id="PS50931"/>
    </source>
</evidence>
<keyword evidence="4" id="KW-0804">Transcription</keyword>
<reference evidence="7" key="1">
    <citation type="submission" date="2019-11" db="EMBL/GenBank/DDBJ databases">
        <title>Isolation and characterization of two novel species in the genus Thiomicrorhabdus.</title>
        <authorList>
            <person name="Mochizuki J."/>
            <person name="Kojima H."/>
            <person name="Fukui M."/>
        </authorList>
    </citation>
    <scope>NUCLEOTIDE SEQUENCE [LARGE SCALE GENOMIC DNA]</scope>
    <source>
        <strain evidence="7">AkT22</strain>
    </source>
</reference>
<dbReference type="RefSeq" id="WP_173292114.1">
    <property type="nucleotide sequence ID" value="NZ_AP021888.1"/>
</dbReference>
<dbReference type="InterPro" id="IPR036388">
    <property type="entry name" value="WH-like_DNA-bd_sf"/>
</dbReference>
<dbReference type="PRINTS" id="PR00039">
    <property type="entry name" value="HTHLYSR"/>
</dbReference>
<dbReference type="Proteomes" id="UP000501466">
    <property type="component" value="Chromosome"/>
</dbReference>
<accession>A0A6F8PQJ1</accession>
<dbReference type="AlphaFoldDB" id="A0A6F8PQJ1"/>
<feature type="domain" description="HTH lysR-type" evidence="5">
    <location>
        <begin position="6"/>
        <end position="63"/>
    </location>
</feature>
<dbReference type="SUPFAM" id="SSF46785">
    <property type="entry name" value="Winged helix' DNA-binding domain"/>
    <property type="match status" value="1"/>
</dbReference>
<dbReference type="SUPFAM" id="SSF53850">
    <property type="entry name" value="Periplasmic binding protein-like II"/>
    <property type="match status" value="1"/>
</dbReference>
<evidence type="ECO:0000256" key="4">
    <source>
        <dbReference type="ARBA" id="ARBA00023163"/>
    </source>
</evidence>
<proteinExistence type="inferred from homology"/>
<gene>
    <name evidence="6" type="ORF">THMIRHAT_21390</name>
</gene>
<dbReference type="GO" id="GO:0003700">
    <property type="term" value="F:DNA-binding transcription factor activity"/>
    <property type="evidence" value="ECO:0007669"/>
    <property type="project" value="InterPro"/>
</dbReference>
<keyword evidence="3" id="KW-0238">DNA-binding</keyword>
<evidence type="ECO:0000256" key="1">
    <source>
        <dbReference type="ARBA" id="ARBA00009437"/>
    </source>
</evidence>
<evidence type="ECO:0000256" key="3">
    <source>
        <dbReference type="ARBA" id="ARBA00023125"/>
    </source>
</evidence>
<dbReference type="Gene3D" id="1.10.10.10">
    <property type="entry name" value="Winged helix-like DNA-binding domain superfamily/Winged helix DNA-binding domain"/>
    <property type="match status" value="1"/>
</dbReference>
<keyword evidence="7" id="KW-1185">Reference proteome</keyword>
<dbReference type="PANTHER" id="PTHR30126">
    <property type="entry name" value="HTH-TYPE TRANSCRIPTIONAL REGULATOR"/>
    <property type="match status" value="1"/>
</dbReference>
<protein>
    <submittedName>
        <fullName evidence="6">LysR family transcriptional regulator</fullName>
    </submittedName>
</protein>
<dbReference type="Gene3D" id="3.40.190.290">
    <property type="match status" value="1"/>
</dbReference>
<organism evidence="6 7">
    <name type="scientific">Thiosulfativibrio zosterae</name>
    <dbReference type="NCBI Taxonomy" id="2675053"/>
    <lineage>
        <taxon>Bacteria</taxon>
        <taxon>Pseudomonadati</taxon>
        <taxon>Pseudomonadota</taxon>
        <taxon>Gammaproteobacteria</taxon>
        <taxon>Thiotrichales</taxon>
        <taxon>Piscirickettsiaceae</taxon>
        <taxon>Thiosulfativibrio</taxon>
    </lineage>
</organism>
<dbReference type="InterPro" id="IPR005119">
    <property type="entry name" value="LysR_subst-bd"/>
</dbReference>
<sequence length="308" mass="34939">MNNLHLTAQQIRIFEAVARLKNITKAAEELHLSQPAVSIQLKRIEENNEVKLIEVVGKKLFLTRSGEHMYKSCQKILDELKELKLNISEEQGEVSGELNIAVVTPVKYFIAYILKHFLTRHPLVIPQITVLNRSNILAEFKNNAFDLAIIGRAPEEFKVESFPFCKNELVIAAPPKHPLSKKHNVTLEEIANERIIFRESGSGNRIAFEEVLASKGITVNPYMVMSSTESIKQAVMAGLGISILPKQAIRIEAKYRHLEILDVEGFPLMRDWYACQLPEKSLPLPAKEFVKFLKSVDIDKLLSMSDIR</sequence>
<evidence type="ECO:0000313" key="6">
    <source>
        <dbReference type="EMBL" id="BBP44393.1"/>
    </source>
</evidence>